<accession>A0AAQ3UZQ7</accession>
<evidence type="ECO:0000313" key="4">
    <source>
        <dbReference type="Proteomes" id="UP001341281"/>
    </source>
</evidence>
<proteinExistence type="predicted"/>
<dbReference type="Proteomes" id="UP001341281">
    <property type="component" value="Chromosome 10"/>
</dbReference>
<evidence type="ECO:0000256" key="2">
    <source>
        <dbReference type="SAM" id="MobiDB-lite"/>
    </source>
</evidence>
<evidence type="ECO:0000313" key="3">
    <source>
        <dbReference type="EMBL" id="WVZ99292.1"/>
    </source>
</evidence>
<feature type="region of interest" description="Disordered" evidence="2">
    <location>
        <begin position="1"/>
        <end position="60"/>
    </location>
</feature>
<organism evidence="3 4">
    <name type="scientific">Paspalum notatum var. saurae</name>
    <dbReference type="NCBI Taxonomy" id="547442"/>
    <lineage>
        <taxon>Eukaryota</taxon>
        <taxon>Viridiplantae</taxon>
        <taxon>Streptophyta</taxon>
        <taxon>Embryophyta</taxon>
        <taxon>Tracheophyta</taxon>
        <taxon>Spermatophyta</taxon>
        <taxon>Magnoliopsida</taxon>
        <taxon>Liliopsida</taxon>
        <taxon>Poales</taxon>
        <taxon>Poaceae</taxon>
        <taxon>PACMAD clade</taxon>
        <taxon>Panicoideae</taxon>
        <taxon>Andropogonodae</taxon>
        <taxon>Paspaleae</taxon>
        <taxon>Paspalinae</taxon>
        <taxon>Paspalum</taxon>
    </lineage>
</organism>
<feature type="compositionally biased region" description="Basic residues" evidence="2">
    <location>
        <begin position="212"/>
        <end position="222"/>
    </location>
</feature>
<keyword evidence="4" id="KW-1185">Reference proteome</keyword>
<name>A0AAQ3UZQ7_PASNO</name>
<dbReference type="PANTHER" id="PTHR11183">
    <property type="entry name" value="GLYCOGENIN SUBFAMILY MEMBER"/>
    <property type="match status" value="1"/>
</dbReference>
<protein>
    <submittedName>
        <fullName evidence="3">Uncharacterized protein</fullName>
    </submittedName>
</protein>
<sequence length="358" mass="40532">MSAQPRPCVPNAQRRGLPPSCAQRSAAAPTSGRPSSRHWAPNAPWRSAPRPPASCARRRRTPHIGDIESYNDGDQGYLNEVFSWWHGLPSHANYMKHFSEGGHGLAHRAQAPRARRRPARRPSRVYFVGLKPWFFFRDYQCNWNVPALQQFASDEAHARWCKVHDAMPRRLQGFCQLEERQKALLRWDVARARDAKTSPTDRTPERSDRRPATKHLRRRRRGLHDVVHGGHGGISTTIWRVLSCDSSGGCYHVYDDSGGCLLYVLRGFQDIGQDRRCLVSRGAMQRSTLSVIVDTGITLSPQPAAACRPNRPYLTSMDKDIRDYGLAQLEELGNDLLNIDTEYMLKKQIVPPLLSGNV</sequence>
<dbReference type="AlphaFoldDB" id="A0AAQ3UZQ7"/>
<evidence type="ECO:0000256" key="1">
    <source>
        <dbReference type="ARBA" id="ARBA00023211"/>
    </source>
</evidence>
<gene>
    <name evidence="3" type="ORF">U9M48_044617</name>
</gene>
<feature type="compositionally biased region" description="Basic and acidic residues" evidence="2">
    <location>
        <begin position="202"/>
        <end position="211"/>
    </location>
</feature>
<keyword evidence="1" id="KW-0464">Manganese</keyword>
<dbReference type="InterPro" id="IPR029044">
    <property type="entry name" value="Nucleotide-diphossugar_trans"/>
</dbReference>
<dbReference type="InterPro" id="IPR050587">
    <property type="entry name" value="GNT1/Glycosyltrans_8"/>
</dbReference>
<feature type="region of interest" description="Disordered" evidence="2">
    <location>
        <begin position="195"/>
        <end position="222"/>
    </location>
</feature>
<reference evidence="3 4" key="1">
    <citation type="submission" date="2024-02" db="EMBL/GenBank/DDBJ databases">
        <title>High-quality chromosome-scale genome assembly of Pensacola bahiagrass (Paspalum notatum Flugge var. saurae).</title>
        <authorList>
            <person name="Vega J.M."/>
            <person name="Podio M."/>
            <person name="Orjuela J."/>
            <person name="Siena L.A."/>
            <person name="Pessino S.C."/>
            <person name="Combes M.C."/>
            <person name="Mariac C."/>
            <person name="Albertini E."/>
            <person name="Pupilli F."/>
            <person name="Ortiz J.P.A."/>
            <person name="Leblanc O."/>
        </authorList>
    </citation>
    <scope>NUCLEOTIDE SEQUENCE [LARGE SCALE GENOMIC DNA]</scope>
    <source>
        <strain evidence="3">R1</strain>
        <tissue evidence="3">Leaf</tissue>
    </source>
</reference>
<dbReference type="EMBL" id="CP144754">
    <property type="protein sequence ID" value="WVZ99292.1"/>
    <property type="molecule type" value="Genomic_DNA"/>
</dbReference>
<dbReference type="Gene3D" id="3.90.550.10">
    <property type="entry name" value="Spore Coat Polysaccharide Biosynthesis Protein SpsA, Chain A"/>
    <property type="match status" value="1"/>
</dbReference>